<feature type="transmembrane region" description="Helical" evidence="1">
    <location>
        <begin position="36"/>
        <end position="55"/>
    </location>
</feature>
<reference evidence="2 3" key="1">
    <citation type="submission" date="2018-04" db="EMBL/GenBank/DDBJ databases">
        <title>Genomic Encyclopedia of Archaeal and Bacterial Type Strains, Phase II (KMG-II): from individual species to whole genera.</title>
        <authorList>
            <person name="Goeker M."/>
        </authorList>
    </citation>
    <scope>NUCLEOTIDE SEQUENCE [LARGE SCALE GENOMIC DNA]</scope>
    <source>
        <strain evidence="2 3">DSM 18806</strain>
    </source>
</reference>
<name>A0A2T5IHF8_9LACT</name>
<evidence type="ECO:0000313" key="2">
    <source>
        <dbReference type="EMBL" id="PTQ83256.1"/>
    </source>
</evidence>
<organism evidence="2 3">
    <name type="scientific">Trichococcus patagoniensis</name>
    <dbReference type="NCBI Taxonomy" id="382641"/>
    <lineage>
        <taxon>Bacteria</taxon>
        <taxon>Bacillati</taxon>
        <taxon>Bacillota</taxon>
        <taxon>Bacilli</taxon>
        <taxon>Lactobacillales</taxon>
        <taxon>Carnobacteriaceae</taxon>
        <taxon>Trichococcus</taxon>
    </lineage>
</organism>
<evidence type="ECO:0000256" key="1">
    <source>
        <dbReference type="SAM" id="Phobius"/>
    </source>
</evidence>
<sequence length="70" mass="8300">MLCVDKKNTFRKNGKVSFLLKMILPVSRNELLQIRLLIINLWTFTHVLDIIFWRVDLFGPSAALFILDYF</sequence>
<dbReference type="Proteomes" id="UP000244161">
    <property type="component" value="Unassembled WGS sequence"/>
</dbReference>
<dbReference type="EMBL" id="QAOM01000014">
    <property type="protein sequence ID" value="PTQ83256.1"/>
    <property type="molecule type" value="Genomic_DNA"/>
</dbReference>
<dbReference type="AlphaFoldDB" id="A0A2T5IHF8"/>
<gene>
    <name evidence="2" type="ORF">C8U37_11411</name>
</gene>
<keyword evidence="1" id="KW-0812">Transmembrane</keyword>
<keyword evidence="3" id="KW-1185">Reference proteome</keyword>
<evidence type="ECO:0000313" key="3">
    <source>
        <dbReference type="Proteomes" id="UP000244161"/>
    </source>
</evidence>
<keyword evidence="1" id="KW-1133">Transmembrane helix</keyword>
<accession>A0A2T5IHF8</accession>
<keyword evidence="1" id="KW-0472">Membrane</keyword>
<comment type="caution">
    <text evidence="2">The sequence shown here is derived from an EMBL/GenBank/DDBJ whole genome shotgun (WGS) entry which is preliminary data.</text>
</comment>
<proteinExistence type="predicted"/>
<protein>
    <submittedName>
        <fullName evidence="2">Uncharacterized protein</fullName>
    </submittedName>
</protein>